<proteinExistence type="predicted"/>
<dbReference type="KEGG" id="vab:WPS_05870"/>
<name>A0AAN1XTC7_UNVUL</name>
<evidence type="ECO:0000313" key="2">
    <source>
        <dbReference type="EMBL" id="BDE05311.1"/>
    </source>
</evidence>
<protein>
    <recommendedName>
        <fullName evidence="1">DUF5069 domain-containing protein</fullName>
    </recommendedName>
</protein>
<dbReference type="Pfam" id="PF16798">
    <property type="entry name" value="DUF5069"/>
    <property type="match status" value="1"/>
</dbReference>
<dbReference type="AlphaFoldDB" id="A0AAN1XTC7"/>
<organism evidence="2 3">
    <name type="scientific">Vulcanimicrobium alpinum</name>
    <dbReference type="NCBI Taxonomy" id="3016050"/>
    <lineage>
        <taxon>Bacteria</taxon>
        <taxon>Bacillati</taxon>
        <taxon>Vulcanimicrobiota</taxon>
        <taxon>Vulcanimicrobiia</taxon>
        <taxon>Vulcanimicrobiales</taxon>
        <taxon>Vulcanimicrobiaceae</taxon>
        <taxon>Vulcanimicrobium</taxon>
    </lineage>
</organism>
<dbReference type="InterPro" id="IPR031849">
    <property type="entry name" value="DUF5069"/>
</dbReference>
<accession>A0AAN1XTC7</accession>
<reference evidence="2 3" key="1">
    <citation type="journal article" date="2022" name="ISME Commun">
        <title>Vulcanimicrobium alpinus gen. nov. sp. nov., the first cultivated representative of the candidate phylum 'Eremiobacterota', is a metabolically versatile aerobic anoxygenic phototroph.</title>
        <authorList>
            <person name="Yabe S."/>
            <person name="Muto K."/>
            <person name="Abe K."/>
            <person name="Yokota A."/>
            <person name="Staudigel H."/>
            <person name="Tebo B.M."/>
        </authorList>
    </citation>
    <scope>NUCLEOTIDE SEQUENCE [LARGE SCALE GENOMIC DNA]</scope>
    <source>
        <strain evidence="2 3">WC8-2</strain>
    </source>
</reference>
<sequence>MLCGVYFLPRTIDKLRAELPGGVMGPYLNHDTGFSAWVVRKLGLDMNEFRDAVARAATEDDVVAWLAQRIPAGAGESINAKFETFLASRMSPADQQLVRERHPVMAERPDLDRILDILEAEDARAFASR</sequence>
<evidence type="ECO:0000313" key="3">
    <source>
        <dbReference type="Proteomes" id="UP001317532"/>
    </source>
</evidence>
<dbReference type="EMBL" id="AP025523">
    <property type="protein sequence ID" value="BDE05311.1"/>
    <property type="molecule type" value="Genomic_DNA"/>
</dbReference>
<dbReference type="Proteomes" id="UP001317532">
    <property type="component" value="Chromosome"/>
</dbReference>
<keyword evidence="3" id="KW-1185">Reference proteome</keyword>
<evidence type="ECO:0000259" key="1">
    <source>
        <dbReference type="Pfam" id="PF16798"/>
    </source>
</evidence>
<feature type="domain" description="DUF5069" evidence="1">
    <location>
        <begin position="2"/>
        <end position="124"/>
    </location>
</feature>
<gene>
    <name evidence="2" type="ORF">WPS_05870</name>
</gene>